<feature type="compositionally biased region" description="Polar residues" evidence="1">
    <location>
        <begin position="18"/>
        <end position="33"/>
    </location>
</feature>
<dbReference type="Pfam" id="PF07727">
    <property type="entry name" value="RVT_2"/>
    <property type="match status" value="1"/>
</dbReference>
<dbReference type="EMBL" id="QJKJ01007851">
    <property type="protein sequence ID" value="RDX81696.1"/>
    <property type="molecule type" value="Genomic_DNA"/>
</dbReference>
<organism evidence="3 4">
    <name type="scientific">Mucuna pruriens</name>
    <name type="common">Velvet bean</name>
    <name type="synonym">Dolichos pruriens</name>
    <dbReference type="NCBI Taxonomy" id="157652"/>
    <lineage>
        <taxon>Eukaryota</taxon>
        <taxon>Viridiplantae</taxon>
        <taxon>Streptophyta</taxon>
        <taxon>Embryophyta</taxon>
        <taxon>Tracheophyta</taxon>
        <taxon>Spermatophyta</taxon>
        <taxon>Magnoliopsida</taxon>
        <taxon>eudicotyledons</taxon>
        <taxon>Gunneridae</taxon>
        <taxon>Pentapetalae</taxon>
        <taxon>rosids</taxon>
        <taxon>fabids</taxon>
        <taxon>Fabales</taxon>
        <taxon>Fabaceae</taxon>
        <taxon>Papilionoideae</taxon>
        <taxon>50 kb inversion clade</taxon>
        <taxon>NPAAA clade</taxon>
        <taxon>indigoferoid/millettioid clade</taxon>
        <taxon>Phaseoleae</taxon>
        <taxon>Mucuna</taxon>
    </lineage>
</organism>
<reference evidence="3" key="1">
    <citation type="submission" date="2018-05" db="EMBL/GenBank/DDBJ databases">
        <title>Draft genome of Mucuna pruriens seed.</title>
        <authorList>
            <person name="Nnadi N.E."/>
            <person name="Vos R."/>
            <person name="Hasami M.H."/>
            <person name="Devisetty U.K."/>
            <person name="Aguiy J.C."/>
        </authorList>
    </citation>
    <scope>NUCLEOTIDE SEQUENCE [LARGE SCALE GENOMIC DNA]</scope>
    <source>
        <strain evidence="3">JCA_2017</strain>
    </source>
</reference>
<dbReference type="STRING" id="157652.A0A371FTR6"/>
<accession>A0A371FTR6</accession>
<dbReference type="InterPro" id="IPR013103">
    <property type="entry name" value="RVT_2"/>
</dbReference>
<gene>
    <name evidence="3" type="ORF">CR513_37596</name>
</gene>
<dbReference type="OrthoDB" id="411615at2759"/>
<proteinExistence type="predicted"/>
<sequence length="216" mass="23851">MTTTCSALLQIPAKASSEPPSSNPGHSRGGSSHSKNRCKYDHCHRLGHTINHYWKLHGRPPCPANVAQTTPPNTPQPIDQPQATPPLMKISSNITNWLSPLHYTFLPSLLSVSIPNSPGEALSHLKWQQAMINEMCALQSSGTWEPVPLPVRKFVVGCQWLYTLKVGPNGKIDRFKARLVAKSYTKMFGQDYTNTFSPVAKMTSIRLLLSIAAICH</sequence>
<evidence type="ECO:0000313" key="3">
    <source>
        <dbReference type="EMBL" id="RDX81696.1"/>
    </source>
</evidence>
<dbReference type="Proteomes" id="UP000257109">
    <property type="component" value="Unassembled WGS sequence"/>
</dbReference>
<name>A0A371FTR6_MUCPR</name>
<evidence type="ECO:0000256" key="1">
    <source>
        <dbReference type="SAM" id="MobiDB-lite"/>
    </source>
</evidence>
<feature type="non-terminal residue" evidence="3">
    <location>
        <position position="1"/>
    </location>
</feature>
<feature type="region of interest" description="Disordered" evidence="1">
    <location>
        <begin position="10"/>
        <end position="36"/>
    </location>
</feature>
<dbReference type="AlphaFoldDB" id="A0A371FTR6"/>
<comment type="caution">
    <text evidence="3">The sequence shown here is derived from an EMBL/GenBank/DDBJ whole genome shotgun (WGS) entry which is preliminary data.</text>
</comment>
<evidence type="ECO:0000259" key="2">
    <source>
        <dbReference type="Pfam" id="PF07727"/>
    </source>
</evidence>
<keyword evidence="4" id="KW-1185">Reference proteome</keyword>
<feature type="domain" description="Reverse transcriptase Ty1/copia-type" evidence="2">
    <location>
        <begin position="143"/>
        <end position="213"/>
    </location>
</feature>
<protein>
    <recommendedName>
        <fullName evidence="2">Reverse transcriptase Ty1/copia-type domain-containing protein</fullName>
    </recommendedName>
</protein>
<evidence type="ECO:0000313" key="4">
    <source>
        <dbReference type="Proteomes" id="UP000257109"/>
    </source>
</evidence>